<dbReference type="Proteomes" id="UP000252915">
    <property type="component" value="Unassembled WGS sequence"/>
</dbReference>
<comment type="caution">
    <text evidence="2">The sequence shown here is derived from an EMBL/GenBank/DDBJ whole genome shotgun (WGS) entry which is preliminary data.</text>
</comment>
<dbReference type="AlphaFoldDB" id="A0A368C6X8"/>
<gene>
    <name evidence="2" type="ORF">DBW92_01105</name>
</gene>
<organism evidence="2 3">
    <name type="scientific">SAR86 cluster bacterium</name>
    <dbReference type="NCBI Taxonomy" id="2030880"/>
    <lineage>
        <taxon>Bacteria</taxon>
        <taxon>Pseudomonadati</taxon>
        <taxon>Pseudomonadota</taxon>
        <taxon>Gammaproteobacteria</taxon>
        <taxon>SAR86 cluster</taxon>
    </lineage>
</organism>
<name>A0A368C6X8_9GAMM</name>
<reference evidence="2 3" key="1">
    <citation type="journal article" date="2018" name="Microbiome">
        <title>Fine metagenomic profile of the Mediterranean stratified and mixed water columns revealed by assembly and recruitment.</title>
        <authorList>
            <person name="Haro-Moreno J.M."/>
            <person name="Lopez-Perez M."/>
            <person name="De La Torre J.R."/>
            <person name="Picazo A."/>
            <person name="Camacho A."/>
            <person name="Rodriguez-Valera F."/>
        </authorList>
    </citation>
    <scope>NUCLEOTIDE SEQUENCE [LARGE SCALE GENOMIC DNA]</scope>
    <source>
        <strain evidence="2">MED-G78</strain>
    </source>
</reference>
<evidence type="ECO:0000313" key="2">
    <source>
        <dbReference type="EMBL" id="RCL45348.1"/>
    </source>
</evidence>
<accession>A0A368C6X8</accession>
<evidence type="ECO:0000256" key="1">
    <source>
        <dbReference type="SAM" id="Phobius"/>
    </source>
</evidence>
<dbReference type="Pfam" id="PF10003">
    <property type="entry name" value="DUF2244"/>
    <property type="match status" value="1"/>
</dbReference>
<keyword evidence="1" id="KW-0812">Transmembrane</keyword>
<sequence>MISVKKINEKKFEILIKPNSSLNGTARILFLLSIFTLCGGIAVIFYIVGATLILPFAGIELAVVFFAFYLNFRWSDQKEIVTLSLDHVLVEKGRKTKEYSWREFRTFTAFEIEKSSKDQINLGFKSKGNTVIIGNFLNINDKNNLQFEITKIINYLNELSPVS</sequence>
<keyword evidence="1" id="KW-1133">Transmembrane helix</keyword>
<proteinExistence type="predicted"/>
<keyword evidence="1" id="KW-0472">Membrane</keyword>
<dbReference type="EMBL" id="QOPI01000003">
    <property type="protein sequence ID" value="RCL45348.1"/>
    <property type="molecule type" value="Genomic_DNA"/>
</dbReference>
<feature type="transmembrane region" description="Helical" evidence="1">
    <location>
        <begin position="53"/>
        <end position="72"/>
    </location>
</feature>
<protein>
    <submittedName>
        <fullName evidence="2">DUF2244 domain-containing protein</fullName>
    </submittedName>
</protein>
<evidence type="ECO:0000313" key="3">
    <source>
        <dbReference type="Proteomes" id="UP000252915"/>
    </source>
</evidence>
<dbReference type="InterPro" id="IPR019253">
    <property type="entry name" value="DUF2244_TM"/>
</dbReference>
<feature type="transmembrane region" description="Helical" evidence="1">
    <location>
        <begin position="28"/>
        <end position="47"/>
    </location>
</feature>